<name>A0A6I3JEL4_9ACTN</name>
<keyword evidence="1" id="KW-0472">Membrane</keyword>
<reference evidence="2 4" key="1">
    <citation type="submission" date="2019-10" db="EMBL/GenBank/DDBJ databases">
        <title>Nocardioides novel species isolated from the excrement of Marmot.</title>
        <authorList>
            <person name="Zhang G."/>
        </authorList>
    </citation>
    <scope>NUCLEOTIDE SEQUENCE [LARGE SCALE GENOMIC DNA]</scope>
    <source>
        <strain evidence="4">zg-579</strain>
        <strain evidence="2">Zg-579</strain>
    </source>
</reference>
<dbReference type="RefSeq" id="WP_154616385.1">
    <property type="nucleotide sequence ID" value="NZ_CP053660.1"/>
</dbReference>
<evidence type="ECO:0000313" key="2">
    <source>
        <dbReference type="EMBL" id="MTB96519.1"/>
    </source>
</evidence>
<feature type="transmembrane region" description="Helical" evidence="1">
    <location>
        <begin position="129"/>
        <end position="146"/>
    </location>
</feature>
<gene>
    <name evidence="2" type="ORF">GGQ22_15700</name>
    <name evidence="3" type="ORF">GGQ22_15705</name>
</gene>
<feature type="transmembrane region" description="Helical" evidence="1">
    <location>
        <begin position="102"/>
        <end position="122"/>
    </location>
</feature>
<dbReference type="AlphaFoldDB" id="A0A6I3JEL4"/>
<evidence type="ECO:0000313" key="4">
    <source>
        <dbReference type="Proteomes" id="UP000433406"/>
    </source>
</evidence>
<accession>A0A6I3JEL4</accession>
<keyword evidence="1" id="KW-0812">Transmembrane</keyword>
<evidence type="ECO:0000313" key="3">
    <source>
        <dbReference type="EMBL" id="MTB96520.1"/>
    </source>
</evidence>
<dbReference type="Proteomes" id="UP000433406">
    <property type="component" value="Unassembled WGS sequence"/>
</dbReference>
<dbReference type="EMBL" id="WLCI01000016">
    <property type="protein sequence ID" value="MTB96519.1"/>
    <property type="molecule type" value="Genomic_DNA"/>
</dbReference>
<keyword evidence="1" id="KW-1133">Transmembrane helix</keyword>
<sequence>MTTIANNANHARHEVAQAEGPVVVTTFAARALAVTRIGFGITFLWAFFDKLLALGFHTGYDQTGNLDRFGDAAWINGGSPTEGFLAFGAEGPFEGLYNNIAGAWWADTLFMAGLLGIGLALILGIGMRLATAAGALLYVLMWTVVLPPENNPVIDDHLLSAATLVALGALAAGNTWGLGKIWARTTLVRKAPVLR</sequence>
<feature type="transmembrane region" description="Helical" evidence="1">
    <location>
        <begin position="27"/>
        <end position="48"/>
    </location>
</feature>
<protein>
    <recommendedName>
        <fullName evidence="5">DoxX family membrane protein</fullName>
    </recommendedName>
</protein>
<comment type="caution">
    <text evidence="2">The sequence shown here is derived from an EMBL/GenBank/DDBJ whole genome shotgun (WGS) entry which is preliminary data.</text>
</comment>
<proteinExistence type="predicted"/>
<evidence type="ECO:0000256" key="1">
    <source>
        <dbReference type="SAM" id="Phobius"/>
    </source>
</evidence>
<organism evidence="2 4">
    <name type="scientific">Nocardioides marmotae</name>
    <dbReference type="NCBI Taxonomy" id="2663857"/>
    <lineage>
        <taxon>Bacteria</taxon>
        <taxon>Bacillati</taxon>
        <taxon>Actinomycetota</taxon>
        <taxon>Actinomycetes</taxon>
        <taxon>Propionibacteriales</taxon>
        <taxon>Nocardioidaceae</taxon>
        <taxon>Nocardioides</taxon>
    </lineage>
</organism>
<keyword evidence="4" id="KW-1185">Reference proteome</keyword>
<feature type="transmembrane region" description="Helical" evidence="1">
    <location>
        <begin position="158"/>
        <end position="179"/>
    </location>
</feature>
<evidence type="ECO:0008006" key="5">
    <source>
        <dbReference type="Google" id="ProtNLM"/>
    </source>
</evidence>
<dbReference type="EMBL" id="WLCI01000016">
    <property type="protein sequence ID" value="MTB96520.1"/>
    <property type="molecule type" value="Genomic_DNA"/>
</dbReference>